<keyword evidence="7" id="KW-0170">Cobalt</keyword>
<evidence type="ECO:0000256" key="4">
    <source>
        <dbReference type="ARBA" id="ARBA00022723"/>
    </source>
</evidence>
<evidence type="ECO:0000259" key="8">
    <source>
        <dbReference type="Pfam" id="PF07687"/>
    </source>
</evidence>
<evidence type="ECO:0000256" key="3">
    <source>
        <dbReference type="ARBA" id="ARBA00006247"/>
    </source>
</evidence>
<sequence>MLDAINEQTLVDELVALIRVPSVTGTDAESDLQHWHAGQLTALGFDVDTWKLDLRELAAHPDHPGTEAPRTEGYGVAGTLGPSGVPALVLQGHVDVVPTGDLGKWDDGDPWSGSIRQNAVHGRGACDMKAGAAANLAVARALVASGVTLERPFALHTVVSEEDGGLGAFATMLRGHRAEAAVITEPTSGNVVVANAGALTFELRVPGRAAHGSTRLAGHSAIDAFLPVHAALGSLERARNASPDPIFDGNTLPYPISIGTIRAGDWASSVPDLLIAEGRLGVQLGEPPASARAALETAIADVCRRDPWLRDHPVSVTWPGGQFASGHIAAGHPLIGEVLGSIQAVEGRSAATSAAPYGSDLRLYTGLGGIPTLHYGPGDVRLAHAPRELVDINELIRTTRTLAVLTARRCNAHL</sequence>
<dbReference type="PANTHER" id="PTHR43808:SF25">
    <property type="entry name" value="PEPTIDASE M20 DIMERISATION DOMAIN-CONTAINING PROTEIN"/>
    <property type="match status" value="1"/>
</dbReference>
<dbReference type="Pfam" id="PF01546">
    <property type="entry name" value="Peptidase_M20"/>
    <property type="match status" value="1"/>
</dbReference>
<reference evidence="9 10" key="1">
    <citation type="submission" date="2018-06" db="EMBL/GenBank/DDBJ databases">
        <title>Genomic Encyclopedia of Type Strains, Phase III (KMG-III): the genomes of soil and plant-associated and newly described type strains.</title>
        <authorList>
            <person name="Whitman W."/>
        </authorList>
    </citation>
    <scope>NUCLEOTIDE SEQUENCE [LARGE SCALE GENOMIC DNA]</scope>
    <source>
        <strain evidence="9 10">CGMCC 4.7090</strain>
    </source>
</reference>
<dbReference type="InterPro" id="IPR011650">
    <property type="entry name" value="Peptidase_M20_dimer"/>
</dbReference>
<name>A0A327Z039_9ACTN</name>
<keyword evidence="4" id="KW-0479">Metal-binding</keyword>
<comment type="caution">
    <text evidence="9">The sequence shown here is derived from an EMBL/GenBank/DDBJ whole genome shotgun (WGS) entry which is preliminary data.</text>
</comment>
<evidence type="ECO:0000256" key="1">
    <source>
        <dbReference type="ARBA" id="ARBA00001941"/>
    </source>
</evidence>
<dbReference type="Pfam" id="PF07687">
    <property type="entry name" value="M20_dimer"/>
    <property type="match status" value="1"/>
</dbReference>
<dbReference type="GO" id="GO:0016787">
    <property type="term" value="F:hydrolase activity"/>
    <property type="evidence" value="ECO:0007669"/>
    <property type="project" value="UniProtKB-KW"/>
</dbReference>
<comment type="cofactor">
    <cofactor evidence="2">
        <name>Zn(2+)</name>
        <dbReference type="ChEBI" id="CHEBI:29105"/>
    </cofactor>
</comment>
<keyword evidence="5" id="KW-0378">Hydrolase</keyword>
<evidence type="ECO:0000256" key="6">
    <source>
        <dbReference type="ARBA" id="ARBA00022833"/>
    </source>
</evidence>
<evidence type="ECO:0000313" key="10">
    <source>
        <dbReference type="Proteomes" id="UP000249341"/>
    </source>
</evidence>
<dbReference type="SUPFAM" id="SSF55031">
    <property type="entry name" value="Bacterial exopeptidase dimerisation domain"/>
    <property type="match status" value="1"/>
</dbReference>
<feature type="domain" description="Peptidase M20 dimerisation" evidence="8">
    <location>
        <begin position="194"/>
        <end position="305"/>
    </location>
</feature>
<dbReference type="InterPro" id="IPR036264">
    <property type="entry name" value="Bact_exopeptidase_dim_dom"/>
</dbReference>
<evidence type="ECO:0000256" key="2">
    <source>
        <dbReference type="ARBA" id="ARBA00001947"/>
    </source>
</evidence>
<dbReference type="Gene3D" id="3.40.630.10">
    <property type="entry name" value="Zn peptidases"/>
    <property type="match status" value="1"/>
</dbReference>
<dbReference type="PANTHER" id="PTHR43808">
    <property type="entry name" value="ACETYLORNITHINE DEACETYLASE"/>
    <property type="match status" value="1"/>
</dbReference>
<dbReference type="EMBL" id="QLMJ01000022">
    <property type="protein sequence ID" value="RAK27646.1"/>
    <property type="molecule type" value="Genomic_DNA"/>
</dbReference>
<proteinExistence type="inferred from homology"/>
<organism evidence="9 10">
    <name type="scientific">Actinoplanes lutulentus</name>
    <dbReference type="NCBI Taxonomy" id="1287878"/>
    <lineage>
        <taxon>Bacteria</taxon>
        <taxon>Bacillati</taxon>
        <taxon>Actinomycetota</taxon>
        <taxon>Actinomycetes</taxon>
        <taxon>Micromonosporales</taxon>
        <taxon>Micromonosporaceae</taxon>
        <taxon>Actinoplanes</taxon>
    </lineage>
</organism>
<dbReference type="Proteomes" id="UP000249341">
    <property type="component" value="Unassembled WGS sequence"/>
</dbReference>
<dbReference type="InterPro" id="IPR010182">
    <property type="entry name" value="ArgE/DapE"/>
</dbReference>
<evidence type="ECO:0000313" key="9">
    <source>
        <dbReference type="EMBL" id="RAK27646.1"/>
    </source>
</evidence>
<dbReference type="Gene3D" id="3.30.70.360">
    <property type="match status" value="1"/>
</dbReference>
<dbReference type="InterPro" id="IPR002933">
    <property type="entry name" value="Peptidase_M20"/>
</dbReference>
<protein>
    <submittedName>
        <fullName evidence="9">Acetylornithine deacetylase</fullName>
    </submittedName>
</protein>
<comment type="similarity">
    <text evidence="3">Belongs to the peptidase M20A family.</text>
</comment>
<accession>A0A327Z039</accession>
<dbReference type="SUPFAM" id="SSF53187">
    <property type="entry name" value="Zn-dependent exopeptidases"/>
    <property type="match status" value="1"/>
</dbReference>
<evidence type="ECO:0000256" key="7">
    <source>
        <dbReference type="ARBA" id="ARBA00023285"/>
    </source>
</evidence>
<dbReference type="GO" id="GO:0046872">
    <property type="term" value="F:metal ion binding"/>
    <property type="evidence" value="ECO:0007669"/>
    <property type="project" value="UniProtKB-KW"/>
</dbReference>
<gene>
    <name evidence="9" type="ORF">B0I29_12229</name>
</gene>
<dbReference type="InterPro" id="IPR050072">
    <property type="entry name" value="Peptidase_M20A"/>
</dbReference>
<keyword evidence="6" id="KW-0862">Zinc</keyword>
<dbReference type="NCBIfam" id="TIGR01910">
    <property type="entry name" value="DapE-ArgE"/>
    <property type="match status" value="1"/>
</dbReference>
<evidence type="ECO:0000256" key="5">
    <source>
        <dbReference type="ARBA" id="ARBA00022801"/>
    </source>
</evidence>
<keyword evidence="10" id="KW-1185">Reference proteome</keyword>
<comment type="cofactor">
    <cofactor evidence="1">
        <name>Co(2+)</name>
        <dbReference type="ChEBI" id="CHEBI:48828"/>
    </cofactor>
</comment>
<dbReference type="AlphaFoldDB" id="A0A327Z039"/>